<name>A0ABP1BYG7_9BRYO</name>
<accession>A0ABP1BYG7</accession>
<protein>
    <submittedName>
        <fullName evidence="1">Uncharacterized protein</fullName>
    </submittedName>
</protein>
<dbReference type="Proteomes" id="UP001497522">
    <property type="component" value="Chromosome 8"/>
</dbReference>
<evidence type="ECO:0000313" key="2">
    <source>
        <dbReference type="Proteomes" id="UP001497522"/>
    </source>
</evidence>
<dbReference type="EMBL" id="OZ023709">
    <property type="protein sequence ID" value="CAK9881150.1"/>
    <property type="molecule type" value="Genomic_DNA"/>
</dbReference>
<organism evidence="1 2">
    <name type="scientific">Sphagnum jensenii</name>
    <dbReference type="NCBI Taxonomy" id="128206"/>
    <lineage>
        <taxon>Eukaryota</taxon>
        <taxon>Viridiplantae</taxon>
        <taxon>Streptophyta</taxon>
        <taxon>Embryophyta</taxon>
        <taxon>Bryophyta</taxon>
        <taxon>Sphagnophytina</taxon>
        <taxon>Sphagnopsida</taxon>
        <taxon>Sphagnales</taxon>
        <taxon>Sphagnaceae</taxon>
        <taxon>Sphagnum</taxon>
    </lineage>
</organism>
<reference evidence="1" key="1">
    <citation type="submission" date="2024-03" db="EMBL/GenBank/DDBJ databases">
        <authorList>
            <consortium name="ELIXIR-Norway"/>
            <consortium name="Elixir Norway"/>
        </authorList>
    </citation>
    <scope>NUCLEOTIDE SEQUENCE</scope>
</reference>
<sequence length="106" mass="11861">MVEESRMMTLCLNSKDSISSKEAGFVASLGHQKVACVVTPKWWYQKKCCRGMDPMTFTRQVHSMRGTMTFVKLLNSALSSSLQHYECSAPTSSRQLCSLGNVIYQA</sequence>
<gene>
    <name evidence="1" type="ORF">CSSPJE1EN2_LOCUS22549</name>
</gene>
<proteinExistence type="predicted"/>
<keyword evidence="2" id="KW-1185">Reference proteome</keyword>
<evidence type="ECO:0000313" key="1">
    <source>
        <dbReference type="EMBL" id="CAK9881150.1"/>
    </source>
</evidence>